<keyword evidence="3" id="KW-1185">Reference proteome</keyword>
<evidence type="ECO:0008006" key="4">
    <source>
        <dbReference type="Google" id="ProtNLM"/>
    </source>
</evidence>
<proteinExistence type="predicted"/>
<feature type="transmembrane region" description="Helical" evidence="1">
    <location>
        <begin position="69"/>
        <end position="89"/>
    </location>
</feature>
<accession>A0ABT1NBY4</accession>
<keyword evidence="1" id="KW-0472">Membrane</keyword>
<evidence type="ECO:0000313" key="2">
    <source>
        <dbReference type="EMBL" id="MCQ1528778.1"/>
    </source>
</evidence>
<evidence type="ECO:0000256" key="1">
    <source>
        <dbReference type="SAM" id="Phobius"/>
    </source>
</evidence>
<sequence>MLWIIKYMVLVIISGLIIYYILKIAGLINRIDKQIDNLSKRNRFILGIASFTISGILLKIASFECLLNIRSFLIIAAAAFFYVIGGNCITAKN</sequence>
<dbReference type="Proteomes" id="UP001651880">
    <property type="component" value="Unassembled WGS sequence"/>
</dbReference>
<name>A0ABT1NBY4_9FIRM</name>
<protein>
    <recommendedName>
        <fullName evidence="4">DUF3784 domain-containing protein</fullName>
    </recommendedName>
</protein>
<evidence type="ECO:0000313" key="3">
    <source>
        <dbReference type="Proteomes" id="UP001651880"/>
    </source>
</evidence>
<keyword evidence="1" id="KW-1133">Transmembrane helix</keyword>
<keyword evidence="1" id="KW-0812">Transmembrane</keyword>
<dbReference type="RefSeq" id="WP_255226295.1">
    <property type="nucleotide sequence ID" value="NZ_JAJEKE010000002.1"/>
</dbReference>
<organism evidence="2 3">
    <name type="scientific">Lutispora saccharofermentans</name>
    <dbReference type="NCBI Taxonomy" id="3024236"/>
    <lineage>
        <taxon>Bacteria</taxon>
        <taxon>Bacillati</taxon>
        <taxon>Bacillota</taxon>
        <taxon>Clostridia</taxon>
        <taxon>Lutisporales</taxon>
        <taxon>Lutisporaceae</taxon>
        <taxon>Lutispora</taxon>
    </lineage>
</organism>
<dbReference type="EMBL" id="JAJEKE010000002">
    <property type="protein sequence ID" value="MCQ1528778.1"/>
    <property type="molecule type" value="Genomic_DNA"/>
</dbReference>
<feature type="transmembrane region" description="Helical" evidence="1">
    <location>
        <begin position="43"/>
        <end position="63"/>
    </location>
</feature>
<feature type="transmembrane region" description="Helical" evidence="1">
    <location>
        <begin position="6"/>
        <end position="22"/>
    </location>
</feature>
<reference evidence="2 3" key="1">
    <citation type="submission" date="2021-10" db="EMBL/GenBank/DDBJ databases">
        <title>Lutispora strain m25 sp. nov., a thermophilic, non-spore-forming bacterium isolated from a lab-scale methanogenic bioreactor digesting anaerobic sludge.</title>
        <authorList>
            <person name="El Houari A."/>
            <person name="Mcdonald J."/>
        </authorList>
    </citation>
    <scope>NUCLEOTIDE SEQUENCE [LARGE SCALE GENOMIC DNA]</scope>
    <source>
        <strain evidence="3">m25</strain>
    </source>
</reference>
<comment type="caution">
    <text evidence="2">The sequence shown here is derived from an EMBL/GenBank/DDBJ whole genome shotgun (WGS) entry which is preliminary data.</text>
</comment>
<gene>
    <name evidence="2" type="ORF">LJD61_04355</name>
</gene>